<dbReference type="PANTHER" id="PTHR38690:SF1">
    <property type="entry name" value="PROTEASE"/>
    <property type="match status" value="1"/>
</dbReference>
<dbReference type="PANTHER" id="PTHR38690">
    <property type="entry name" value="PROTEASE-RELATED"/>
    <property type="match status" value="1"/>
</dbReference>
<evidence type="ECO:0000259" key="2">
    <source>
        <dbReference type="Pfam" id="PF13116"/>
    </source>
</evidence>
<dbReference type="EMBL" id="VMNI01000010">
    <property type="protein sequence ID" value="TVO76056.1"/>
    <property type="molecule type" value="Genomic_DNA"/>
</dbReference>
<comment type="caution">
    <text evidence="3">The sequence shown here is derived from an EMBL/GenBank/DDBJ whole genome shotgun (WGS) entry which is preliminary data.</text>
</comment>
<keyword evidence="1" id="KW-0472">Membrane</keyword>
<feature type="domain" description="YhdP central" evidence="2">
    <location>
        <begin position="32"/>
        <end position="1269"/>
    </location>
</feature>
<proteinExistence type="predicted"/>
<dbReference type="InterPro" id="IPR025263">
    <property type="entry name" value="YhdP_central"/>
</dbReference>
<dbReference type="NCBIfam" id="TIGR02099">
    <property type="entry name" value="YhdP family protein"/>
    <property type="match status" value="1"/>
</dbReference>
<dbReference type="Pfam" id="PF13116">
    <property type="entry name" value="YhdP"/>
    <property type="match status" value="1"/>
</dbReference>
<sequence length="1284" mass="136730">MVLPVLQDTQITSAVPTAESAAPRPPRRWRRRILTGLLILYFLFGAVILVLRYGVLPDIERWRAPIAQQAAAALGVPVSIASIEADWSGLRPRLHLKDVVLRDSEGEPALVLPQVDATLAWSSLLKLKPYFHRLEVVAPELHIARNEAGLLSVAGLPVTASGEDDGEALHWLMAQRQIVIRQATVVWRDALRQAPPLRLADVNFRLVKGFGKHSVGLTMAPEGPLAERVDVRVDLREFDERAPTAWTGRVFASVTRASLDSLHAWVDVPAALTGFGNARVWIDLLEGQPTQATADLALRDARAQLGEALPALSLNRLGGRISVKRSAAEMALSTQHLALETRDGVVVDPTDLRVSRGGAAASQVTQFEVNQLDLAALSALAVHLPLDEAMRERLAGLAPTGRFTQVALQWTGDAAAPAAWQVSADFDGVGMQSRDSLPGLAGVSGHIAGSEATGRFLLDSKAMALDLPAVFEAPLGFDTLFAEGGWQRREGAMRIALDKAHFANADADGEASGYYEPVVDGPGVIDLQARLSEADGTSVWRYMPKVVNLDTRQWLRDSITAGRGHDVRLRLQGDLADFPYREGGGIFLITGKISRAKLDYASAWPKIEAIEGGLRFEGARMEITASQGRIFGVRLGKVKVVLPDLDVPDEVITITGVANGGTQDFLRFVGDSPVRERIDGFTDDMRAEGDGSLDLKLVLPLRHVVDTEVVGRYRFKDNTLTVVPGLAPIIEAAGTVNFTASELSIPQASGQLFGKPMTLSAATLADRGVRFDASGAAQLSAVSAAYPLPVWPHLSGETPWTAQITVRGRQADVVVETPLTGVSSSLPSPFNKSATEPWPTRVTLQMPPDSPVKLSANLADRMSVQVAIPRGKNAAPVSGGVGIGAPAPASERGVLVAIEQAHVDVDAWRMALSAASASASGASSLPLARVKLNTPRLSVSGLDLTGVAAEARQSDDGWRVTLKAREAAGVVDWLQAGEGSVHARFSHVLLGKGAEDAAEAVDFKPPESLPALDVVVERFGLRGLELGRLDVQAFNRGGLWHLNRLTLGSPDGVLAGSGLWWPQAPVKTELDFTLESPDVGALLKRLGYADAVQGGRATLGGKVAWQGAPTDVDVASMTGVLKLSAEEGQFRKLEPGVGRLLGVLSLQSLPRRITLDFRDVFSEGFAFDSISGSIDVDQGVLRTDPLDIRGPAAKVQMRGSASVPNETQDLHVTVQPTLSETVAVGAALGAVNPVAGVVTYLVQKALKDPLEKVFAFEYDITGTWTEPVVTKTSSAPPKSGAGSQ</sequence>
<dbReference type="InterPro" id="IPR011836">
    <property type="entry name" value="YhdP"/>
</dbReference>
<dbReference type="Proteomes" id="UP000318349">
    <property type="component" value="Unassembled WGS sequence"/>
</dbReference>
<accession>A0A557SF49</accession>
<name>A0A557SF49_9RHOO</name>
<gene>
    <name evidence="3" type="ORF">FHP89_11350</name>
</gene>
<keyword evidence="1" id="KW-1133">Transmembrane helix</keyword>
<keyword evidence="1" id="KW-0812">Transmembrane</keyword>
<feature type="transmembrane region" description="Helical" evidence="1">
    <location>
        <begin position="33"/>
        <end position="55"/>
    </location>
</feature>
<reference evidence="3 4" key="1">
    <citation type="submission" date="2019-07" db="EMBL/GenBank/DDBJ databases">
        <title>The pathways for chlorine oxyanion respiration interact through the shared metabolite chlorate.</title>
        <authorList>
            <person name="Barnum T.P."/>
            <person name="Cheng Y."/>
            <person name="Hill K.A."/>
            <person name="Lucas L.N."/>
            <person name="Carlson H.K."/>
            <person name="Coates J.D."/>
        </authorList>
    </citation>
    <scope>NUCLEOTIDE SEQUENCE [LARGE SCALE GENOMIC DNA]</scope>
    <source>
        <strain evidence="3 4">SFB-1</strain>
    </source>
</reference>
<protein>
    <submittedName>
        <fullName evidence="3">TIGR02099 family protein</fullName>
    </submittedName>
</protein>
<evidence type="ECO:0000313" key="4">
    <source>
        <dbReference type="Proteomes" id="UP000318349"/>
    </source>
</evidence>
<evidence type="ECO:0000256" key="1">
    <source>
        <dbReference type="SAM" id="Phobius"/>
    </source>
</evidence>
<evidence type="ECO:0000313" key="3">
    <source>
        <dbReference type="EMBL" id="TVO76056.1"/>
    </source>
</evidence>
<organism evidence="3 4">
    <name type="scientific">Denitromonas halophila</name>
    <dbReference type="NCBI Taxonomy" id="1629404"/>
    <lineage>
        <taxon>Bacteria</taxon>
        <taxon>Pseudomonadati</taxon>
        <taxon>Pseudomonadota</taxon>
        <taxon>Betaproteobacteria</taxon>
        <taxon>Rhodocyclales</taxon>
        <taxon>Zoogloeaceae</taxon>
        <taxon>Denitromonas</taxon>
    </lineage>
</organism>